<protein>
    <submittedName>
        <fullName evidence="1">Uncharacterized protein</fullName>
    </submittedName>
</protein>
<organism evidence="1 2">
    <name type="scientific">Rhizobium phage AF3</name>
    <dbReference type="NCBI Taxonomy" id="2763529"/>
    <lineage>
        <taxon>Viruses</taxon>
        <taxon>Duplodnaviria</taxon>
        <taxon>Heunggongvirae</taxon>
        <taxon>Uroviricota</taxon>
        <taxon>Caudoviricetes</taxon>
        <taxon>Pootjesviridae</taxon>
        <taxon>Innesvirus</taxon>
        <taxon>Innesvirus AF3</taxon>
    </lineage>
</organism>
<gene>
    <name evidence="1" type="ORF">AF3_016</name>
</gene>
<dbReference type="Proteomes" id="UP000515855">
    <property type="component" value="Segment"/>
</dbReference>
<name>A0A7G7WW72_9CAUD</name>
<proteinExistence type="predicted"/>
<reference evidence="1 2" key="1">
    <citation type="submission" date="2020-07" db="EMBL/GenBank/DDBJ databases">
        <title>Complete genome sequence of Rhizobium leguminosarum bacteriophage vB_RlegM_AF3.</title>
        <authorList>
            <person name="Gunathilake D."/>
            <person name="Mackenzie K.D."/>
            <person name="Yost C.K."/>
            <person name="Hynes M.F."/>
        </authorList>
    </citation>
    <scope>NUCLEOTIDE SEQUENCE [LARGE SCALE GENOMIC DNA]</scope>
</reference>
<dbReference type="EMBL" id="MT778837">
    <property type="protein sequence ID" value="QNH71466.1"/>
    <property type="molecule type" value="Genomic_DNA"/>
</dbReference>
<accession>A0A7G7WW72</accession>
<evidence type="ECO:0000313" key="1">
    <source>
        <dbReference type="EMBL" id="QNH71466.1"/>
    </source>
</evidence>
<sequence length="143" mass="16946">MHLRTGNKFEYNVPNEYHYRSEARDFCSKWNDGEDCLLRKLYDDYLYTDANDDKTKDPVSTKAVVAYLADMDKKFTGLPTFEADRESFTDFLSYAVRLGNLEKLQQKFRKAIEFADSMFGETYYRDIQTVFSNVLDDFDRNKK</sequence>
<keyword evidence="2" id="KW-1185">Reference proteome</keyword>
<evidence type="ECO:0000313" key="2">
    <source>
        <dbReference type="Proteomes" id="UP000515855"/>
    </source>
</evidence>